<name>A0A8J6NT52_9BACT</name>
<evidence type="ECO:0000313" key="1">
    <source>
        <dbReference type="EMBL" id="MBC8433351.1"/>
    </source>
</evidence>
<gene>
    <name evidence="1" type="ORF">H8D96_15680</name>
</gene>
<reference evidence="1 2" key="1">
    <citation type="submission" date="2020-08" db="EMBL/GenBank/DDBJ databases">
        <title>Bridging the membrane lipid divide: bacteria of the FCB group superphylum have the potential to synthesize archaeal ether lipids.</title>
        <authorList>
            <person name="Villanueva L."/>
            <person name="Von Meijenfeldt F.A.B."/>
            <person name="Westbye A.B."/>
            <person name="Yadav S."/>
            <person name="Hopmans E.C."/>
            <person name="Dutilh B.E."/>
            <person name="Sinninghe Damste J.S."/>
        </authorList>
    </citation>
    <scope>NUCLEOTIDE SEQUENCE [LARGE SCALE GENOMIC DNA]</scope>
    <source>
        <strain evidence="1">NIOZ-UU17</strain>
    </source>
</reference>
<evidence type="ECO:0000313" key="2">
    <source>
        <dbReference type="Proteomes" id="UP000605201"/>
    </source>
</evidence>
<dbReference type="AlphaFoldDB" id="A0A8J6NT52"/>
<dbReference type="InterPro" id="IPR019300">
    <property type="entry name" value="CooT"/>
</dbReference>
<accession>A0A8J6NT52</accession>
<organism evidence="1 2">
    <name type="scientific">Candidatus Desulfatibia vada</name>
    <dbReference type="NCBI Taxonomy" id="2841696"/>
    <lineage>
        <taxon>Bacteria</taxon>
        <taxon>Pseudomonadati</taxon>
        <taxon>Thermodesulfobacteriota</taxon>
        <taxon>Desulfobacteria</taxon>
        <taxon>Desulfobacterales</taxon>
        <taxon>Desulfobacterales incertae sedis</taxon>
        <taxon>Candidatus Desulfatibia</taxon>
    </lineage>
</organism>
<dbReference type="EMBL" id="JACNIG010000292">
    <property type="protein sequence ID" value="MBC8433351.1"/>
    <property type="molecule type" value="Genomic_DNA"/>
</dbReference>
<dbReference type="Pfam" id="PF10133">
    <property type="entry name" value="CooT"/>
    <property type="match status" value="1"/>
</dbReference>
<proteinExistence type="predicted"/>
<protein>
    <submittedName>
        <fullName evidence="1">CooT family nickel-binding protein</fullName>
    </submittedName>
</protein>
<sequence>MCEANAYLIQGDEKTLVMKAVDTIEPENGGVRLISIFGDQKFLKANIHAVALVDHNIFLKEQE</sequence>
<dbReference type="Proteomes" id="UP000605201">
    <property type="component" value="Unassembled WGS sequence"/>
</dbReference>
<comment type="caution">
    <text evidence="1">The sequence shown here is derived from an EMBL/GenBank/DDBJ whole genome shotgun (WGS) entry which is preliminary data.</text>
</comment>